<dbReference type="Pfam" id="PF07696">
    <property type="entry name" value="7TMR-DISMED2"/>
    <property type="match status" value="1"/>
</dbReference>
<organism evidence="6 7">
    <name type="scientific">Flammeovirga kamogawensis</name>
    <dbReference type="NCBI Taxonomy" id="373891"/>
    <lineage>
        <taxon>Bacteria</taxon>
        <taxon>Pseudomonadati</taxon>
        <taxon>Bacteroidota</taxon>
        <taxon>Cytophagia</taxon>
        <taxon>Cytophagales</taxon>
        <taxon>Flammeovirgaceae</taxon>
        <taxon>Flammeovirga</taxon>
    </lineage>
</organism>
<dbReference type="InterPro" id="IPR001932">
    <property type="entry name" value="PPM-type_phosphatase-like_dom"/>
</dbReference>
<feature type="transmembrane region" description="Helical" evidence="2">
    <location>
        <begin position="305"/>
        <end position="324"/>
    </location>
</feature>
<feature type="transmembrane region" description="Helical" evidence="2">
    <location>
        <begin position="188"/>
        <end position="209"/>
    </location>
</feature>
<accession>A0ABX8GWA0</accession>
<gene>
    <name evidence="6" type="ORF">KM029_01740</name>
</gene>
<dbReference type="PANTHER" id="PTHR43156:SF9">
    <property type="entry name" value="HAMP DOMAIN-CONTAINING PROTEIN"/>
    <property type="match status" value="1"/>
</dbReference>
<keyword evidence="1" id="KW-0378">Hydrolase</keyword>
<dbReference type="Gene3D" id="3.60.40.10">
    <property type="entry name" value="PPM-type phosphatase domain"/>
    <property type="match status" value="1"/>
</dbReference>
<evidence type="ECO:0000256" key="1">
    <source>
        <dbReference type="ARBA" id="ARBA00022801"/>
    </source>
</evidence>
<dbReference type="InterPro" id="IPR011623">
    <property type="entry name" value="7TMR_DISM_rcpt_extracell_dom1"/>
</dbReference>
<keyword evidence="2" id="KW-0472">Membrane</keyword>
<proteinExistence type="predicted"/>
<keyword evidence="7" id="KW-1185">Reference proteome</keyword>
<dbReference type="InterPro" id="IPR052016">
    <property type="entry name" value="Bact_Sigma-Reg"/>
</dbReference>
<reference evidence="6 7" key="1">
    <citation type="submission" date="2021-05" db="EMBL/GenBank/DDBJ databases">
        <title>Comparative genomic studies on the polysaccharide-degrading batcterial strains of the Flammeovirga genus.</title>
        <authorList>
            <person name="Zewei F."/>
            <person name="Zheng Z."/>
            <person name="Yu L."/>
            <person name="Ruyue G."/>
            <person name="Yanhong M."/>
            <person name="Yuanyuan C."/>
            <person name="Jingyan G."/>
            <person name="Wenjun H."/>
        </authorList>
    </citation>
    <scope>NUCLEOTIDE SEQUENCE [LARGE SCALE GENOMIC DNA]</scope>
    <source>
        <strain evidence="6 7">YS10</strain>
    </source>
</reference>
<dbReference type="PANTHER" id="PTHR43156">
    <property type="entry name" value="STAGE II SPORULATION PROTEIN E-RELATED"/>
    <property type="match status" value="1"/>
</dbReference>
<dbReference type="Pfam" id="PF07228">
    <property type="entry name" value="SpoIIE"/>
    <property type="match status" value="1"/>
</dbReference>
<dbReference type="Proteomes" id="UP000682802">
    <property type="component" value="Chromosome 1"/>
</dbReference>
<dbReference type="Pfam" id="PF07695">
    <property type="entry name" value="7TMR-DISM_7TM"/>
    <property type="match status" value="1"/>
</dbReference>
<protein>
    <submittedName>
        <fullName evidence="6">SpoIIE family protein phosphatase</fullName>
    </submittedName>
</protein>
<dbReference type="InterPro" id="IPR036457">
    <property type="entry name" value="PPM-type-like_dom_sf"/>
</dbReference>
<dbReference type="RefSeq" id="WP_144075069.1">
    <property type="nucleotide sequence ID" value="NZ_CP076128.1"/>
</dbReference>
<evidence type="ECO:0000259" key="3">
    <source>
        <dbReference type="Pfam" id="PF07228"/>
    </source>
</evidence>
<feature type="domain" description="7TM-DISM receptor extracellular" evidence="5">
    <location>
        <begin position="72"/>
        <end position="158"/>
    </location>
</feature>
<evidence type="ECO:0000259" key="5">
    <source>
        <dbReference type="Pfam" id="PF07696"/>
    </source>
</evidence>
<sequence>MRNTLNYSIYLIIIFLFISFERVEDSIAKNNDTPLYSYSNFLIYESEEDHLIDVVQHTSSFELYSFNKVKPGRSQYWIKFDVEKYSADPLQLQLVYSRFDHLELYRSFDNKTFEKVGEGGILFDNDLKKKIYRGYSYFPISLGDKNIAHYYLKCNNDDKPFFEFQAVPKDLVLEETAKIDQKIDSLDLILYLFIGAVSLMILYNFCLYFMVKDKGYIYYALHASAVLIFNYCFSGKIIFHLENAEYFQQIIHWSGFTAAALFLIFGQYILNVRSKYSNLYTILNIVIVGLMILNVFVYFEWYFVVTPLGTVLINATYLPLIYIAKREKSFSITAKFFYYGILINFVFITLHIFQTFDLLPVLFGYKNVSALLIGSGLEQMIFSLSLGAKITDSQAKVRKLMMEQNVMLENEVSKRTKDLLEAKEEVEIQNETLSEMNSRLGKQHDNIKSSINYAKKIQDASLPTIKNIGKYVNDFSVLHIPRDTVSGDFYWFKQVRNKTIVIVGDCTGHGVPGALMSILAIQKIETIVSTLEDIKPSVILEQLDQEIRYALNQKSSHLNDGMDAVVCVIDDQKKEIEYAGAKNPLVIIQEDEMKVFKGSRNSIGGNLNFLEDPFKDQTISYKECPITMYMYSDGYQDQFGANGKKFMPKRFKKLLLDISKYNHIQQEKILYSELNKWTNNGKIEQIDDILVFGMSLE</sequence>
<feature type="transmembrane region" description="Helical" evidence="2">
    <location>
        <begin position="336"/>
        <end position="356"/>
    </location>
</feature>
<feature type="transmembrane region" description="Helical" evidence="2">
    <location>
        <begin position="250"/>
        <end position="270"/>
    </location>
</feature>
<feature type="transmembrane region" description="Helical" evidence="2">
    <location>
        <begin position="282"/>
        <end position="299"/>
    </location>
</feature>
<feature type="domain" description="7TM-DISM receptor extracellular" evidence="4">
    <location>
        <begin position="187"/>
        <end position="388"/>
    </location>
</feature>
<evidence type="ECO:0000313" key="6">
    <source>
        <dbReference type="EMBL" id="QWG07684.1"/>
    </source>
</evidence>
<dbReference type="EMBL" id="CP076128">
    <property type="protein sequence ID" value="QWG07684.1"/>
    <property type="molecule type" value="Genomic_DNA"/>
</dbReference>
<feature type="domain" description="PPM-type phosphatase" evidence="3">
    <location>
        <begin position="497"/>
        <end position="692"/>
    </location>
</feature>
<feature type="transmembrane region" description="Helical" evidence="2">
    <location>
        <begin position="216"/>
        <end position="238"/>
    </location>
</feature>
<dbReference type="InterPro" id="IPR011622">
    <property type="entry name" value="7TMR_DISM_rcpt_extracell_dom2"/>
</dbReference>
<evidence type="ECO:0000313" key="7">
    <source>
        <dbReference type="Proteomes" id="UP000682802"/>
    </source>
</evidence>
<keyword evidence="2" id="KW-1133">Transmembrane helix</keyword>
<evidence type="ECO:0000256" key="2">
    <source>
        <dbReference type="SAM" id="Phobius"/>
    </source>
</evidence>
<keyword evidence="2" id="KW-0812">Transmembrane</keyword>
<dbReference type="Gene3D" id="2.60.40.2380">
    <property type="match status" value="1"/>
</dbReference>
<name>A0ABX8GWA0_9BACT</name>
<evidence type="ECO:0000259" key="4">
    <source>
        <dbReference type="Pfam" id="PF07695"/>
    </source>
</evidence>